<feature type="chain" id="PRO_5026304359" evidence="1">
    <location>
        <begin position="25"/>
        <end position="1012"/>
    </location>
</feature>
<dbReference type="GO" id="GO:0019867">
    <property type="term" value="C:outer membrane"/>
    <property type="evidence" value="ECO:0007669"/>
    <property type="project" value="InterPro"/>
</dbReference>
<feature type="signal peptide" evidence="1">
    <location>
        <begin position="1"/>
        <end position="24"/>
    </location>
</feature>
<dbReference type="PANTHER" id="PTHR35037:SF3">
    <property type="entry name" value="C-TERMINAL REGION OF AIDA-LIKE PROTEIN"/>
    <property type="match status" value="1"/>
</dbReference>
<dbReference type="InterPro" id="IPR011050">
    <property type="entry name" value="Pectin_lyase_fold/virulence"/>
</dbReference>
<dbReference type="InterPro" id="IPR036709">
    <property type="entry name" value="Autotransporte_beta_dom_sf"/>
</dbReference>
<reference evidence="3 4" key="1">
    <citation type="submission" date="2019-12" db="EMBL/GenBank/DDBJ databases">
        <title>Erwinia sp. nov., isolated from droppings of birds in the Qinghai-Tiebt plateau of China.</title>
        <authorList>
            <person name="Ge Y."/>
        </authorList>
    </citation>
    <scope>NUCLEOTIDE SEQUENCE [LARGE SCALE GENOMIC DNA]</scope>
    <source>
        <strain evidence="3 4">J780</strain>
    </source>
</reference>
<dbReference type="Pfam" id="PF03797">
    <property type="entry name" value="Autotransporter"/>
    <property type="match status" value="1"/>
</dbReference>
<dbReference type="SUPFAM" id="SSF103515">
    <property type="entry name" value="Autotransporter"/>
    <property type="match status" value="1"/>
</dbReference>
<keyword evidence="1" id="KW-0732">Signal</keyword>
<accession>A0A6I6EH90</accession>
<evidence type="ECO:0000313" key="3">
    <source>
        <dbReference type="EMBL" id="QGU85901.1"/>
    </source>
</evidence>
<dbReference type="PANTHER" id="PTHR35037">
    <property type="entry name" value="C-TERMINAL REGION OF AIDA-LIKE PROTEIN"/>
    <property type="match status" value="1"/>
</dbReference>
<proteinExistence type="predicted"/>
<dbReference type="NCBIfam" id="TIGR01414">
    <property type="entry name" value="autotrans_barl"/>
    <property type="match status" value="1"/>
</dbReference>
<organism evidence="3 4">
    <name type="scientific">Erwinia sorbitola</name>
    <dbReference type="NCBI Taxonomy" id="2681984"/>
    <lineage>
        <taxon>Bacteria</taxon>
        <taxon>Pseudomonadati</taxon>
        <taxon>Pseudomonadota</taxon>
        <taxon>Gammaproteobacteria</taxon>
        <taxon>Enterobacterales</taxon>
        <taxon>Erwiniaceae</taxon>
        <taxon>Erwinia</taxon>
    </lineage>
</organism>
<dbReference type="InterPro" id="IPR006315">
    <property type="entry name" value="OM_autotransptr_brl_dom"/>
</dbReference>
<gene>
    <name evidence="3" type="ORF">GN242_01075</name>
</gene>
<dbReference type="SUPFAM" id="SSF51126">
    <property type="entry name" value="Pectin lyase-like"/>
    <property type="match status" value="1"/>
</dbReference>
<dbReference type="PROSITE" id="PS51208">
    <property type="entry name" value="AUTOTRANSPORTER"/>
    <property type="match status" value="1"/>
</dbReference>
<dbReference type="Proteomes" id="UP000424752">
    <property type="component" value="Chromosome"/>
</dbReference>
<dbReference type="InterPro" id="IPR051551">
    <property type="entry name" value="Autotransporter_adhesion"/>
</dbReference>
<dbReference type="Gene3D" id="2.40.128.130">
    <property type="entry name" value="Autotransporter beta-domain"/>
    <property type="match status" value="1"/>
</dbReference>
<dbReference type="InterPro" id="IPR012332">
    <property type="entry name" value="Autotransporter_pectin_lyase_C"/>
</dbReference>
<dbReference type="AlphaFoldDB" id="A0A6I6EH90"/>
<dbReference type="KEGG" id="erwi:GN242_01075"/>
<dbReference type="Pfam" id="PF18883">
    <property type="entry name" value="AC_1"/>
    <property type="match status" value="1"/>
</dbReference>
<dbReference type="EMBL" id="CP046509">
    <property type="protein sequence ID" value="QGU85901.1"/>
    <property type="molecule type" value="Genomic_DNA"/>
</dbReference>
<dbReference type="InterPro" id="IPR043990">
    <property type="entry name" value="AC_1"/>
</dbReference>
<protein>
    <submittedName>
        <fullName evidence="3">Autotransporter outer membrane beta-barrel domain-containing protein</fullName>
    </submittedName>
</protein>
<dbReference type="SMART" id="SM00869">
    <property type="entry name" value="Autotransporter"/>
    <property type="match status" value="1"/>
</dbReference>
<dbReference type="InterPro" id="IPR005546">
    <property type="entry name" value="Autotransporte_beta"/>
</dbReference>
<evidence type="ECO:0000256" key="1">
    <source>
        <dbReference type="SAM" id="SignalP"/>
    </source>
</evidence>
<feature type="domain" description="Autotransporter" evidence="2">
    <location>
        <begin position="742"/>
        <end position="1012"/>
    </location>
</feature>
<evidence type="ECO:0000313" key="4">
    <source>
        <dbReference type="Proteomes" id="UP000424752"/>
    </source>
</evidence>
<sequence>MRVFRKRFSFNLITLVLFPLSALASSTWEVNDGTQLQVSQGNTTTGEKQPTLSASGKNSVLTTDPGLNFITTGDVSHGLQVSDGAEANINKASISTQGDYAHGAEVDQGTLKMNGGNIHVSGDNSFGISATGNSTVDLKNTNITLGQTLNEGIDISGGTLNGSGLVLTANKPLMLNVIELSNRAQAILKDTQIILNGRSSSFGIHVNDATLNASGLIINASNKGQGILVEKSSQPGDALILSDSSISTQGENATAISSRGQSVLNNVNLNTSGDFAHGLSLEYGGTAQVNGGHIETSGRYAHGIWLTTEDSALQVKDTVFSISGDNGIAVSATAGKASLDHIQATISGEGGRGIVSQTQLDAKNINVLTVGKNTTGVQSSGAKANMTLSNSSITTTGSSGTGIVASGGGKITADGTTLTTKGKQSIGVILRNGTLGMTNSSIATMDGPGLYVDSSATSEVSLDNTQLASGGFSAVQTVGSGLNLNLTNGTVVTGGNGDVLNAMTAKDSQGADVRNSQVNVMADNATLNGNVLSDSLNNQVDLNLKNGSTLTGYTKNVSSMMLDQASVWNVTGDSDLNSLQLDGHAQFDGKEFHTLTVNNDLSGSGVIGMNVQLDDDSSPGDRLNVKGNATGKFTVNITNKDGKGAQTQMGIPVINVAGETGGVTFTQSKPVLAGNYEYFLNPVNSHDWYLQSSYKPTTSTIPNTPIPTRAYRPETAGYLMGPYLNAAYAYTAAGTYHQRLGARQGDKAVWGRIYGRHDLYGAGRFGYDGNTVFMQLGSDLWRGNLAPDFEGRSGVMVTIGDIHTNARDYARSERSGLSVNTGKIKTTAYSVGGYFTAEADDGMYLDTVGQMTWYRNRFKSAHDSRQSSYSSLLSAEMGMPFTVSGLVKLEPQLQLMGQYLHSGEIRSHGVKVNRSHDFLGQARGGVRMFYDHKDIQPWLQADVVQRMGNLPGITMNDENLTPHVHSGWWQIGAGVRGKVNKEISLYADVNYQHGFGQGIEGYGGNIGMKYEF</sequence>
<dbReference type="CDD" id="cd00253">
    <property type="entry name" value="PL_Passenger_AT"/>
    <property type="match status" value="1"/>
</dbReference>
<name>A0A6I6EH90_9GAMM</name>
<dbReference type="Gene3D" id="2.160.20.20">
    <property type="match status" value="2"/>
</dbReference>
<evidence type="ECO:0000259" key="2">
    <source>
        <dbReference type="PROSITE" id="PS51208"/>
    </source>
</evidence>